<dbReference type="OrthoDB" id="7839278at2"/>
<organism evidence="3 4">
    <name type="scientific">Roseibium aggregatum (strain ATCC 25650 / DSM 13394 / JCM 20685 / NBRC 16684 / NCIMB 2208 / IAM 12614 / B1)</name>
    <name type="common">Stappia aggregata</name>
    <dbReference type="NCBI Taxonomy" id="384765"/>
    <lineage>
        <taxon>Bacteria</taxon>
        <taxon>Pseudomonadati</taxon>
        <taxon>Pseudomonadota</taxon>
        <taxon>Alphaproteobacteria</taxon>
        <taxon>Hyphomicrobiales</taxon>
        <taxon>Stappiaceae</taxon>
        <taxon>Roseibium</taxon>
    </lineage>
</organism>
<dbReference type="GeneID" id="68849214"/>
<dbReference type="eggNOG" id="ENOG502ZGWW">
    <property type="taxonomic scope" value="Bacteria"/>
</dbReference>
<protein>
    <submittedName>
        <fullName evidence="3">Uncharacterized protein</fullName>
    </submittedName>
</protein>
<accession>A0P189</accession>
<proteinExistence type="predicted"/>
<dbReference type="AlphaFoldDB" id="A0P189"/>
<keyword evidence="2" id="KW-0812">Transmembrane</keyword>
<reference evidence="3 4" key="1">
    <citation type="submission" date="2006-05" db="EMBL/GenBank/DDBJ databases">
        <authorList>
            <person name="King G."/>
            <person name="Ferriera S."/>
            <person name="Johnson J."/>
            <person name="Kravitz S."/>
            <person name="Beeson K."/>
            <person name="Sutton G."/>
            <person name="Rogers Y.-H."/>
            <person name="Friedman R."/>
            <person name="Frazier M."/>
            <person name="Venter J.C."/>
        </authorList>
    </citation>
    <scope>NUCLEOTIDE SEQUENCE [LARGE SCALE GENOMIC DNA]</scope>
    <source>
        <strain evidence="4">ATCC 25650 / DSM 13394 / JCM 20685 / NBRC 16684 / NCIMB 2208 / IAM 12614 / B1</strain>
    </source>
</reference>
<gene>
    <name evidence="3" type="ORF">SIAM614_29346</name>
</gene>
<feature type="region of interest" description="Disordered" evidence="1">
    <location>
        <begin position="218"/>
        <end position="237"/>
    </location>
</feature>
<keyword evidence="2" id="KW-0472">Membrane</keyword>
<comment type="caution">
    <text evidence="3">The sequence shown here is derived from an EMBL/GenBank/DDBJ whole genome shotgun (WGS) entry which is preliminary data.</text>
</comment>
<evidence type="ECO:0000256" key="2">
    <source>
        <dbReference type="SAM" id="Phobius"/>
    </source>
</evidence>
<feature type="transmembrane region" description="Helical" evidence="2">
    <location>
        <begin position="20"/>
        <end position="44"/>
    </location>
</feature>
<feature type="transmembrane region" description="Helical" evidence="2">
    <location>
        <begin position="141"/>
        <end position="163"/>
    </location>
</feature>
<evidence type="ECO:0000256" key="1">
    <source>
        <dbReference type="SAM" id="MobiDB-lite"/>
    </source>
</evidence>
<feature type="transmembrane region" description="Helical" evidence="2">
    <location>
        <begin position="193"/>
        <end position="210"/>
    </location>
</feature>
<name>A0P189_ROSAI</name>
<keyword evidence="2" id="KW-1133">Transmembrane helix</keyword>
<dbReference type="EMBL" id="AAUW01000022">
    <property type="protein sequence ID" value="EAV41274.1"/>
    <property type="molecule type" value="Genomic_DNA"/>
</dbReference>
<evidence type="ECO:0000313" key="3">
    <source>
        <dbReference type="EMBL" id="EAV41274.1"/>
    </source>
</evidence>
<sequence length="237" mass="25444">MVLAPASRLMTASRAVRSRLGLWLMLSVGLAAGYYALLMAALIVRFGTLPNYITFYNWPASVWKIFRSTPSFSDVPPIVAQEYLIEIGYMNYDFGHGISEWALNILPYKVLQVLVLTALLAANIVLLRSKRNCSTGKRLKMGAASGLGAGFVALTSATMSWVVCCATPSWIVGLSMLGLSVSASFWIEPVGPYLSAAGYLILAVTMLVIADPAPEGLPDGRTTGRDHKISSAKGVHA</sequence>
<dbReference type="RefSeq" id="WP_006938906.1">
    <property type="nucleotide sequence ID" value="NZ_AAUW01000022.1"/>
</dbReference>
<dbReference type="Proteomes" id="UP000004848">
    <property type="component" value="Unassembled WGS sequence"/>
</dbReference>
<evidence type="ECO:0000313" key="4">
    <source>
        <dbReference type="Proteomes" id="UP000004848"/>
    </source>
</evidence>
<feature type="transmembrane region" description="Helical" evidence="2">
    <location>
        <begin position="110"/>
        <end position="129"/>
    </location>
</feature>